<dbReference type="RefSeq" id="WP_158521907.1">
    <property type="nucleotide sequence ID" value="NZ_BAAAWQ010000001.1"/>
</dbReference>
<reference evidence="2 5" key="2">
    <citation type="submission" date="2020-07" db="EMBL/GenBank/DDBJ databases">
        <title>Above-ground endophytic microbial communities from plants in different locations in the United States.</title>
        <authorList>
            <person name="Frank C."/>
        </authorList>
    </citation>
    <scope>NUCLEOTIDE SEQUENCE [LARGE SCALE GENOMIC DNA]</scope>
    <source>
        <strain evidence="2 5">WPL5_2</strain>
    </source>
</reference>
<evidence type="ECO:0000313" key="4">
    <source>
        <dbReference type="Proteomes" id="UP000573001"/>
    </source>
</evidence>
<evidence type="ECO:0000313" key="2">
    <source>
        <dbReference type="EMBL" id="MBA8992062.1"/>
    </source>
</evidence>
<dbReference type="Proteomes" id="UP000590225">
    <property type="component" value="Unassembled WGS sequence"/>
</dbReference>
<name>A0AAW3TB00_9MICO</name>
<dbReference type="EMBL" id="JABMCE010000048">
    <property type="protein sequence ID" value="NUU12690.1"/>
    <property type="molecule type" value="Genomic_DNA"/>
</dbReference>
<feature type="region of interest" description="Disordered" evidence="1">
    <location>
        <begin position="1"/>
        <end position="26"/>
    </location>
</feature>
<evidence type="ECO:0000313" key="3">
    <source>
        <dbReference type="EMBL" id="NUU12690.1"/>
    </source>
</evidence>
<evidence type="ECO:0000256" key="1">
    <source>
        <dbReference type="SAM" id="MobiDB-lite"/>
    </source>
</evidence>
<feature type="compositionally biased region" description="Basic residues" evidence="1">
    <location>
        <begin position="1"/>
        <end position="16"/>
    </location>
</feature>
<sequence>MQQRRLAHLRSGHHTLPRADSRSGDDAASLEEVRNWLLFAADTSYDLRYNLPS</sequence>
<organism evidence="2 5">
    <name type="scientific">Curtobacterium pusillum</name>
    <dbReference type="NCBI Taxonomy" id="69373"/>
    <lineage>
        <taxon>Bacteria</taxon>
        <taxon>Bacillati</taxon>
        <taxon>Actinomycetota</taxon>
        <taxon>Actinomycetes</taxon>
        <taxon>Micrococcales</taxon>
        <taxon>Microbacteriaceae</taxon>
        <taxon>Curtobacterium</taxon>
    </lineage>
</organism>
<comment type="caution">
    <text evidence="2">The sequence shown here is derived from an EMBL/GenBank/DDBJ whole genome shotgun (WGS) entry which is preliminary data.</text>
</comment>
<evidence type="ECO:0000313" key="5">
    <source>
        <dbReference type="Proteomes" id="UP000590225"/>
    </source>
</evidence>
<proteinExistence type="predicted"/>
<dbReference type="AlphaFoldDB" id="A0AAW3TB00"/>
<gene>
    <name evidence="2" type="ORF">FHW23_003350</name>
    <name evidence="3" type="ORF">HP507_02380</name>
</gene>
<dbReference type="EMBL" id="JACGXP010000007">
    <property type="protein sequence ID" value="MBA8992062.1"/>
    <property type="molecule type" value="Genomic_DNA"/>
</dbReference>
<reference evidence="3 4" key="1">
    <citation type="submission" date="2020-05" db="EMBL/GenBank/DDBJ databases">
        <title>Genome Sequencing of Type Strains.</title>
        <authorList>
            <person name="Lemaire J.F."/>
            <person name="Inderbitzin P."/>
            <person name="Gregorio O.A."/>
            <person name="Collins S.B."/>
            <person name="Wespe N."/>
            <person name="Knight-Connoni V."/>
        </authorList>
    </citation>
    <scope>NUCLEOTIDE SEQUENCE [LARGE SCALE GENOMIC DNA]</scope>
    <source>
        <strain evidence="3 4">ATCC 19096</strain>
    </source>
</reference>
<keyword evidence="4" id="KW-1185">Reference proteome</keyword>
<protein>
    <submittedName>
        <fullName evidence="2">Uncharacterized protein</fullName>
    </submittedName>
</protein>
<accession>A0AAW3TB00</accession>
<dbReference type="Proteomes" id="UP000573001">
    <property type="component" value="Unassembled WGS sequence"/>
</dbReference>